<evidence type="ECO:0000313" key="2">
    <source>
        <dbReference type="EMBL" id="THU87632.1"/>
    </source>
</evidence>
<dbReference type="AlphaFoldDB" id="A0A4S8LF64"/>
<proteinExistence type="predicted"/>
<feature type="region of interest" description="Disordered" evidence="1">
    <location>
        <begin position="349"/>
        <end position="444"/>
    </location>
</feature>
<feature type="region of interest" description="Disordered" evidence="1">
    <location>
        <begin position="472"/>
        <end position="492"/>
    </location>
</feature>
<organism evidence="2 3">
    <name type="scientific">Dendrothele bispora (strain CBS 962.96)</name>
    <dbReference type="NCBI Taxonomy" id="1314807"/>
    <lineage>
        <taxon>Eukaryota</taxon>
        <taxon>Fungi</taxon>
        <taxon>Dikarya</taxon>
        <taxon>Basidiomycota</taxon>
        <taxon>Agaricomycotina</taxon>
        <taxon>Agaricomycetes</taxon>
        <taxon>Agaricomycetidae</taxon>
        <taxon>Agaricales</taxon>
        <taxon>Agaricales incertae sedis</taxon>
        <taxon>Dendrothele</taxon>
    </lineage>
</organism>
<sequence>MSSGMREHSIREELHLIHRLNILLATLQIPLALESLYELTPSLLLAIVESLLNMRLPRLDGPSTGLTSTSSSSKKISQIQTTKLVLGTLETDVLKADVGLSKVDPERLAEGGEEEVRTIARLLCKLLDSQEKPLPEDEAYASPRTATTSTKRGDWTPRAPTEDFELLSFARHSPHSDLSPLVHSTPPPRFRSHTSPQPQPRPKCIHEVPSLSFSGTCDCPSHFPLSRSSNQRVPEAVSPTRIPSGQDQDRSSSFSNHLYDNTRASTPRKPRPSVDHESPTKSPLRPRLGGWIREISLEEEVRKFSDSSSRRRMMMVHPDGASGDTTTSSMSVSVGGGVGGGVGPGISAVAGRNRYQTDTEEKSARTTVKNPILPASLSSSSSFSHSVPQSKTGSKSRTRGSRPPEASTATMGEEEEEEDLSILKPPLRSPSSRRYVNADSDDPQAQTVALLRERARLLGELARIQAKDALGRSLELRAGDFDSTRGASPGYG</sequence>
<feature type="compositionally biased region" description="Polar residues" evidence="1">
    <location>
        <begin position="241"/>
        <end position="265"/>
    </location>
</feature>
<name>A0A4S8LF64_DENBC</name>
<evidence type="ECO:0000256" key="1">
    <source>
        <dbReference type="SAM" id="MobiDB-lite"/>
    </source>
</evidence>
<feature type="compositionally biased region" description="Basic and acidic residues" evidence="1">
    <location>
        <begin position="355"/>
        <end position="364"/>
    </location>
</feature>
<keyword evidence="3" id="KW-1185">Reference proteome</keyword>
<dbReference type="EMBL" id="ML179442">
    <property type="protein sequence ID" value="THU87632.1"/>
    <property type="molecule type" value="Genomic_DNA"/>
</dbReference>
<evidence type="ECO:0008006" key="4">
    <source>
        <dbReference type="Google" id="ProtNLM"/>
    </source>
</evidence>
<feature type="region of interest" description="Disordered" evidence="1">
    <location>
        <begin position="174"/>
        <end position="207"/>
    </location>
</feature>
<reference evidence="2 3" key="1">
    <citation type="journal article" date="2019" name="Nat. Ecol. Evol.">
        <title>Megaphylogeny resolves global patterns of mushroom evolution.</title>
        <authorList>
            <person name="Varga T."/>
            <person name="Krizsan K."/>
            <person name="Foldi C."/>
            <person name="Dima B."/>
            <person name="Sanchez-Garcia M."/>
            <person name="Sanchez-Ramirez S."/>
            <person name="Szollosi G.J."/>
            <person name="Szarkandi J.G."/>
            <person name="Papp V."/>
            <person name="Albert L."/>
            <person name="Andreopoulos W."/>
            <person name="Angelini C."/>
            <person name="Antonin V."/>
            <person name="Barry K.W."/>
            <person name="Bougher N.L."/>
            <person name="Buchanan P."/>
            <person name="Buyck B."/>
            <person name="Bense V."/>
            <person name="Catcheside P."/>
            <person name="Chovatia M."/>
            <person name="Cooper J."/>
            <person name="Damon W."/>
            <person name="Desjardin D."/>
            <person name="Finy P."/>
            <person name="Geml J."/>
            <person name="Haridas S."/>
            <person name="Hughes K."/>
            <person name="Justo A."/>
            <person name="Karasinski D."/>
            <person name="Kautmanova I."/>
            <person name="Kiss B."/>
            <person name="Kocsube S."/>
            <person name="Kotiranta H."/>
            <person name="LaButti K.M."/>
            <person name="Lechner B.E."/>
            <person name="Liimatainen K."/>
            <person name="Lipzen A."/>
            <person name="Lukacs Z."/>
            <person name="Mihaltcheva S."/>
            <person name="Morgado L.N."/>
            <person name="Niskanen T."/>
            <person name="Noordeloos M.E."/>
            <person name="Ohm R.A."/>
            <person name="Ortiz-Santana B."/>
            <person name="Ovrebo C."/>
            <person name="Racz N."/>
            <person name="Riley R."/>
            <person name="Savchenko A."/>
            <person name="Shiryaev A."/>
            <person name="Soop K."/>
            <person name="Spirin V."/>
            <person name="Szebenyi C."/>
            <person name="Tomsovsky M."/>
            <person name="Tulloss R.E."/>
            <person name="Uehling J."/>
            <person name="Grigoriev I.V."/>
            <person name="Vagvolgyi C."/>
            <person name="Papp T."/>
            <person name="Martin F.M."/>
            <person name="Miettinen O."/>
            <person name="Hibbett D.S."/>
            <person name="Nagy L.G."/>
        </authorList>
    </citation>
    <scope>NUCLEOTIDE SEQUENCE [LARGE SCALE GENOMIC DNA]</scope>
    <source>
        <strain evidence="2 3">CBS 962.96</strain>
    </source>
</reference>
<feature type="compositionally biased region" description="Low complexity" evidence="1">
    <location>
        <begin position="376"/>
        <end position="390"/>
    </location>
</feature>
<feature type="region of interest" description="Disordered" evidence="1">
    <location>
        <begin position="134"/>
        <end position="159"/>
    </location>
</feature>
<evidence type="ECO:0000313" key="3">
    <source>
        <dbReference type="Proteomes" id="UP000297245"/>
    </source>
</evidence>
<dbReference type="Proteomes" id="UP000297245">
    <property type="component" value="Unassembled WGS sequence"/>
</dbReference>
<protein>
    <recommendedName>
        <fullName evidence="4">DUF5745 domain-containing protein</fullName>
    </recommendedName>
</protein>
<feature type="region of interest" description="Disordered" evidence="1">
    <location>
        <begin position="303"/>
        <end position="330"/>
    </location>
</feature>
<feature type="region of interest" description="Disordered" evidence="1">
    <location>
        <begin position="224"/>
        <end position="287"/>
    </location>
</feature>
<gene>
    <name evidence="2" type="ORF">K435DRAFT_337076</name>
</gene>
<feature type="compositionally biased region" description="Basic and acidic residues" evidence="1">
    <location>
        <begin position="472"/>
        <end position="483"/>
    </location>
</feature>
<dbReference type="OrthoDB" id="2596754at2759"/>
<accession>A0A4S8LF64</accession>